<keyword evidence="3" id="KW-0472">Membrane</keyword>
<sequence>MQHKLTLSVALGGALASLAVGLAAYAILNVVSPAAGSTREMGLAAVVALVVGAPLSLAFGIALSRARRLRTQIQRIAQNDGLTACLNETTFSALVDSYSNRAAVSDPTRGTILLINVDDLATVNDRFGYSWGNEALTRVAAAIKKTIRGGDIVGRVSGTQFGVFLPGADEANAKRVADRIYENVSKLEFFPTGTQFPLSIRAGAVIVSDRVGFDDLLHKAKDALASTEGTRQDWIQYESLAGWQPGTPSSKLQ</sequence>
<name>A0ABV7KCE8_9HYPH</name>
<comment type="caution">
    <text evidence="5">The sequence shown here is derived from an EMBL/GenBank/DDBJ whole genome shotgun (WGS) entry which is preliminary data.</text>
</comment>
<dbReference type="NCBIfam" id="TIGR00254">
    <property type="entry name" value="GGDEF"/>
    <property type="match status" value="1"/>
</dbReference>
<proteinExistence type="predicted"/>
<dbReference type="InterPro" id="IPR029787">
    <property type="entry name" value="Nucleotide_cyclase"/>
</dbReference>
<evidence type="ECO:0000256" key="2">
    <source>
        <dbReference type="ARBA" id="ARBA00034247"/>
    </source>
</evidence>
<dbReference type="SUPFAM" id="SSF55073">
    <property type="entry name" value="Nucleotide cyclase"/>
    <property type="match status" value="1"/>
</dbReference>
<dbReference type="EC" id="2.7.7.65" evidence="1"/>
<evidence type="ECO:0000313" key="5">
    <source>
        <dbReference type="EMBL" id="MFC3207830.1"/>
    </source>
</evidence>
<evidence type="ECO:0000256" key="3">
    <source>
        <dbReference type="SAM" id="Phobius"/>
    </source>
</evidence>
<keyword evidence="6" id="KW-1185">Reference proteome</keyword>
<dbReference type="RefSeq" id="WP_378222321.1">
    <property type="nucleotide sequence ID" value="NZ_JBHRTK010000015.1"/>
</dbReference>
<protein>
    <recommendedName>
        <fullName evidence="1">diguanylate cyclase</fullName>
        <ecNumber evidence="1">2.7.7.65</ecNumber>
    </recommendedName>
</protein>
<reference evidence="6" key="1">
    <citation type="journal article" date="2019" name="Int. J. Syst. Evol. Microbiol.">
        <title>The Global Catalogue of Microorganisms (GCM) 10K type strain sequencing project: providing services to taxonomists for standard genome sequencing and annotation.</title>
        <authorList>
            <consortium name="The Broad Institute Genomics Platform"/>
            <consortium name="The Broad Institute Genome Sequencing Center for Infectious Disease"/>
            <person name="Wu L."/>
            <person name="Ma J."/>
        </authorList>
    </citation>
    <scope>NUCLEOTIDE SEQUENCE [LARGE SCALE GENOMIC DNA]</scope>
    <source>
        <strain evidence="6">KCTC 52165</strain>
    </source>
</reference>
<evidence type="ECO:0000313" key="6">
    <source>
        <dbReference type="Proteomes" id="UP001595583"/>
    </source>
</evidence>
<dbReference type="PANTHER" id="PTHR45138:SF9">
    <property type="entry name" value="DIGUANYLATE CYCLASE DGCM-RELATED"/>
    <property type="match status" value="1"/>
</dbReference>
<dbReference type="PROSITE" id="PS50887">
    <property type="entry name" value="GGDEF"/>
    <property type="match status" value="1"/>
</dbReference>
<dbReference type="EMBL" id="JBHRTK010000015">
    <property type="protein sequence ID" value="MFC3207830.1"/>
    <property type="molecule type" value="Genomic_DNA"/>
</dbReference>
<dbReference type="InterPro" id="IPR050469">
    <property type="entry name" value="Diguanylate_Cyclase"/>
</dbReference>
<dbReference type="Pfam" id="PF00990">
    <property type="entry name" value="GGDEF"/>
    <property type="match status" value="1"/>
</dbReference>
<dbReference type="Proteomes" id="UP001595583">
    <property type="component" value="Unassembled WGS sequence"/>
</dbReference>
<accession>A0ABV7KCE8</accession>
<dbReference type="InterPro" id="IPR000160">
    <property type="entry name" value="GGDEF_dom"/>
</dbReference>
<comment type="catalytic activity">
    <reaction evidence="2">
        <text>2 GTP = 3',3'-c-di-GMP + 2 diphosphate</text>
        <dbReference type="Rhea" id="RHEA:24898"/>
        <dbReference type="ChEBI" id="CHEBI:33019"/>
        <dbReference type="ChEBI" id="CHEBI:37565"/>
        <dbReference type="ChEBI" id="CHEBI:58805"/>
        <dbReference type="EC" id="2.7.7.65"/>
    </reaction>
</comment>
<dbReference type="PANTHER" id="PTHR45138">
    <property type="entry name" value="REGULATORY COMPONENTS OF SENSORY TRANSDUCTION SYSTEM"/>
    <property type="match status" value="1"/>
</dbReference>
<gene>
    <name evidence="5" type="ORF">ACFOHJ_16515</name>
</gene>
<evidence type="ECO:0000259" key="4">
    <source>
        <dbReference type="PROSITE" id="PS50887"/>
    </source>
</evidence>
<dbReference type="InterPro" id="IPR043128">
    <property type="entry name" value="Rev_trsase/Diguanyl_cyclase"/>
</dbReference>
<dbReference type="CDD" id="cd01949">
    <property type="entry name" value="GGDEF"/>
    <property type="match status" value="1"/>
</dbReference>
<dbReference type="SMART" id="SM00267">
    <property type="entry name" value="GGDEF"/>
    <property type="match status" value="1"/>
</dbReference>
<feature type="domain" description="GGDEF" evidence="4">
    <location>
        <begin position="108"/>
        <end position="240"/>
    </location>
</feature>
<keyword evidence="3" id="KW-0812">Transmembrane</keyword>
<keyword evidence="3" id="KW-1133">Transmembrane helix</keyword>
<organism evidence="5 6">
    <name type="scientific">Aquamicrobium soli</name>
    <dbReference type="NCBI Taxonomy" id="1811518"/>
    <lineage>
        <taxon>Bacteria</taxon>
        <taxon>Pseudomonadati</taxon>
        <taxon>Pseudomonadota</taxon>
        <taxon>Alphaproteobacteria</taxon>
        <taxon>Hyphomicrobiales</taxon>
        <taxon>Phyllobacteriaceae</taxon>
        <taxon>Aquamicrobium</taxon>
    </lineage>
</organism>
<dbReference type="Gene3D" id="3.30.70.270">
    <property type="match status" value="1"/>
</dbReference>
<evidence type="ECO:0000256" key="1">
    <source>
        <dbReference type="ARBA" id="ARBA00012528"/>
    </source>
</evidence>
<feature type="transmembrane region" description="Helical" evidence="3">
    <location>
        <begin position="42"/>
        <end position="63"/>
    </location>
</feature>